<feature type="transmembrane region" description="Helical" evidence="1">
    <location>
        <begin position="12"/>
        <end position="29"/>
    </location>
</feature>
<dbReference type="EMBL" id="CP020880">
    <property type="protein sequence ID" value="ART74935.1"/>
    <property type="molecule type" value="Genomic_DNA"/>
</dbReference>
<evidence type="ECO:0000313" key="2">
    <source>
        <dbReference type="EMBL" id="ART74935.1"/>
    </source>
</evidence>
<feature type="transmembrane region" description="Helical" evidence="1">
    <location>
        <begin position="41"/>
        <end position="62"/>
    </location>
</feature>
<evidence type="ECO:0000313" key="3">
    <source>
        <dbReference type="EMBL" id="TYS55534.1"/>
    </source>
</evidence>
<sequence length="73" mass="8807">MTPEKLDQLYTILPWLIPVLLTQSIILFIDAKKKGSYAWFWGIWGLIQFPLPTLFYLIFVFYPHHKRQKRRGL</sequence>
<evidence type="ECO:0000256" key="1">
    <source>
        <dbReference type="SAM" id="Phobius"/>
    </source>
</evidence>
<evidence type="ECO:0000313" key="5">
    <source>
        <dbReference type="Proteomes" id="UP000195573"/>
    </source>
</evidence>
<dbReference type="Proteomes" id="UP000195573">
    <property type="component" value="Chromosome"/>
</dbReference>
<accession>A0A1Y0CJ33</accession>
<keyword evidence="1" id="KW-0472">Membrane</keyword>
<keyword evidence="5" id="KW-1185">Reference proteome</keyword>
<keyword evidence="1" id="KW-0812">Transmembrane</keyword>
<organism evidence="3 6">
    <name type="scientific">Sutcliffiella horikoshii</name>
    <dbReference type="NCBI Taxonomy" id="79883"/>
    <lineage>
        <taxon>Bacteria</taxon>
        <taxon>Bacillati</taxon>
        <taxon>Bacillota</taxon>
        <taxon>Bacilli</taxon>
        <taxon>Bacillales</taxon>
        <taxon>Bacillaceae</taxon>
        <taxon>Sutcliffiella</taxon>
    </lineage>
</organism>
<dbReference type="OrthoDB" id="2353968at2"/>
<name>A0A1Y0CJ33_9BACI</name>
<dbReference type="GeneID" id="96741120"/>
<gene>
    <name evidence="2" type="ORF">B4U37_02240</name>
    <name evidence="3" type="ORF">FZC74_18605</name>
    <name evidence="4" type="ORF">FZC75_16885</name>
</gene>
<keyword evidence="1" id="KW-1133">Transmembrane helix</keyword>
<evidence type="ECO:0000313" key="6">
    <source>
        <dbReference type="Proteomes" id="UP000323393"/>
    </source>
</evidence>
<dbReference type="Proteomes" id="UP000324517">
    <property type="component" value="Unassembled WGS sequence"/>
</dbReference>
<dbReference type="EMBL" id="VTEU01000011">
    <property type="protein sequence ID" value="TYS55534.1"/>
    <property type="molecule type" value="Genomic_DNA"/>
</dbReference>
<dbReference type="KEGG" id="bhk:B4U37_02240"/>
<evidence type="ECO:0000313" key="4">
    <source>
        <dbReference type="EMBL" id="TYS69235.1"/>
    </source>
</evidence>
<dbReference type="Proteomes" id="UP000323393">
    <property type="component" value="Unassembled WGS sequence"/>
</dbReference>
<proteinExistence type="predicted"/>
<dbReference type="RefSeq" id="WP_010191788.1">
    <property type="nucleotide sequence ID" value="NZ_CP020880.1"/>
</dbReference>
<dbReference type="AlphaFoldDB" id="A0A1Y0CJ33"/>
<reference evidence="6 7" key="2">
    <citation type="submission" date="2019-08" db="EMBL/GenBank/DDBJ databases">
        <title>Bacillus genomes from the desert of Cuatro Cienegas, Coahuila.</title>
        <authorList>
            <person name="Olmedo-Alvarez G."/>
        </authorList>
    </citation>
    <scope>NUCLEOTIDE SEQUENCE [LARGE SCALE GENOMIC DNA]</scope>
    <source>
        <strain evidence="3 6">CH88_3T</strain>
        <strain evidence="4 7">CH98b_3T</strain>
    </source>
</reference>
<evidence type="ECO:0000313" key="7">
    <source>
        <dbReference type="Proteomes" id="UP000324517"/>
    </source>
</evidence>
<reference evidence="2 5" key="1">
    <citation type="submission" date="2017-04" db="EMBL/GenBank/DDBJ databases">
        <title>Complete Genome Sequence of the Bacillus horikoshii 20a strain from Cuatro Cienegas, Coahuila, Mexico.</title>
        <authorList>
            <person name="Zarza E."/>
            <person name="Alcaraz L.D."/>
            <person name="Aguilar-Salinas B."/>
            <person name="Islas A."/>
            <person name="Olmedo-Alvarez G."/>
        </authorList>
    </citation>
    <scope>NUCLEOTIDE SEQUENCE [LARGE SCALE GENOMIC DNA]</scope>
    <source>
        <strain evidence="2 5">20a</strain>
    </source>
</reference>
<protein>
    <submittedName>
        <fullName evidence="3">Transcriptional regulator</fullName>
    </submittedName>
</protein>
<dbReference type="EMBL" id="VTET01000009">
    <property type="protein sequence ID" value="TYS69235.1"/>
    <property type="molecule type" value="Genomic_DNA"/>
</dbReference>